<protein>
    <submittedName>
        <fullName evidence="7">Uncharacterized protein</fullName>
    </submittedName>
</protein>
<evidence type="ECO:0000256" key="2">
    <source>
        <dbReference type="ARBA" id="ARBA00022692"/>
    </source>
</evidence>
<gene>
    <name evidence="7" type="ORF">MMAD_09730</name>
</gene>
<reference evidence="7 8" key="1">
    <citation type="journal article" date="2019" name="Emerg. Microbes Infect.">
        <title>Comprehensive subspecies identification of 175 nontuberculous mycobacteria species based on 7547 genomic profiles.</title>
        <authorList>
            <person name="Matsumoto Y."/>
            <person name="Kinjo T."/>
            <person name="Motooka D."/>
            <person name="Nabeya D."/>
            <person name="Jung N."/>
            <person name="Uechi K."/>
            <person name="Horii T."/>
            <person name="Iida T."/>
            <person name="Fujita J."/>
            <person name="Nakamura S."/>
        </authorList>
    </citation>
    <scope>NUCLEOTIDE SEQUENCE [LARGE SCALE GENOMIC DNA]</scope>
    <source>
        <strain evidence="7 8">JCM 13574</strain>
    </source>
</reference>
<feature type="transmembrane region" description="Helical" evidence="6">
    <location>
        <begin position="12"/>
        <end position="32"/>
    </location>
</feature>
<dbReference type="Proteomes" id="UP000466517">
    <property type="component" value="Chromosome"/>
</dbReference>
<dbReference type="InterPro" id="IPR035952">
    <property type="entry name" value="Rhomboid-like_sf"/>
</dbReference>
<name>A0A7I7XDX3_9MYCO</name>
<evidence type="ECO:0000313" key="7">
    <source>
        <dbReference type="EMBL" id="BBZ26678.1"/>
    </source>
</evidence>
<evidence type="ECO:0000256" key="6">
    <source>
        <dbReference type="SAM" id="Phobius"/>
    </source>
</evidence>
<proteinExistence type="predicted"/>
<dbReference type="GO" id="GO:0016020">
    <property type="term" value="C:membrane"/>
    <property type="evidence" value="ECO:0007669"/>
    <property type="project" value="UniProtKB-SubCell"/>
</dbReference>
<sequence>MDDAVSKRLVRGVTGAPLTYVWLVVLFVTTRVQRSAGRRGARRLQQAHSTNLRRLRTEPSRVLTTSLFWLDGRVWWPYVPAFVALVAPAERRLRWWRWLLIGIAAHVIGTYVSQARLRRHIDRGAAPKRLADARDVGVSYFAFGVIATLAGYARPPWRRRSQVAGLAVLGGIAGAAPTYTAIGHLVAFAVGLAAVPLAPDRDGQPYPAVQRPIPHSRFNGGGQR</sequence>
<keyword evidence="4 6" id="KW-0472">Membrane</keyword>
<feature type="transmembrane region" description="Helical" evidence="6">
    <location>
        <begin position="98"/>
        <end position="117"/>
    </location>
</feature>
<evidence type="ECO:0000256" key="5">
    <source>
        <dbReference type="SAM" id="MobiDB-lite"/>
    </source>
</evidence>
<dbReference type="SUPFAM" id="SSF144091">
    <property type="entry name" value="Rhomboid-like"/>
    <property type="match status" value="1"/>
</dbReference>
<dbReference type="AlphaFoldDB" id="A0A7I7XDX3"/>
<feature type="transmembrane region" description="Helical" evidence="6">
    <location>
        <begin position="166"/>
        <end position="195"/>
    </location>
</feature>
<evidence type="ECO:0000256" key="1">
    <source>
        <dbReference type="ARBA" id="ARBA00004141"/>
    </source>
</evidence>
<dbReference type="RefSeq" id="WP_163733283.1">
    <property type="nucleotide sequence ID" value="NZ_AP022610.1"/>
</dbReference>
<dbReference type="Pfam" id="PF20401">
    <property type="entry name" value="Rhomboid_2"/>
    <property type="match status" value="1"/>
</dbReference>
<evidence type="ECO:0000256" key="3">
    <source>
        <dbReference type="ARBA" id="ARBA00022989"/>
    </source>
</evidence>
<dbReference type="EMBL" id="AP022610">
    <property type="protein sequence ID" value="BBZ26678.1"/>
    <property type="molecule type" value="Genomic_DNA"/>
</dbReference>
<keyword evidence="8" id="KW-1185">Reference proteome</keyword>
<evidence type="ECO:0000313" key="8">
    <source>
        <dbReference type="Proteomes" id="UP000466517"/>
    </source>
</evidence>
<accession>A0A7I7XDX3</accession>
<dbReference type="Gene3D" id="1.20.1540.10">
    <property type="entry name" value="Rhomboid-like"/>
    <property type="match status" value="1"/>
</dbReference>
<dbReference type="InterPro" id="IPR046862">
    <property type="entry name" value="Rhomboid_2"/>
</dbReference>
<evidence type="ECO:0000256" key="4">
    <source>
        <dbReference type="ARBA" id="ARBA00023136"/>
    </source>
</evidence>
<organism evidence="7 8">
    <name type="scientific">Mycolicibacterium madagascariense</name>
    <dbReference type="NCBI Taxonomy" id="212765"/>
    <lineage>
        <taxon>Bacteria</taxon>
        <taxon>Bacillati</taxon>
        <taxon>Actinomycetota</taxon>
        <taxon>Actinomycetes</taxon>
        <taxon>Mycobacteriales</taxon>
        <taxon>Mycobacteriaceae</taxon>
        <taxon>Mycolicibacterium</taxon>
    </lineage>
</organism>
<feature type="transmembrane region" description="Helical" evidence="6">
    <location>
        <begin position="137"/>
        <end position="154"/>
    </location>
</feature>
<comment type="subcellular location">
    <subcellularLocation>
        <location evidence="1">Membrane</location>
        <topology evidence="1">Multi-pass membrane protein</topology>
    </subcellularLocation>
</comment>
<keyword evidence="2 6" id="KW-0812">Transmembrane</keyword>
<feature type="region of interest" description="Disordered" evidence="5">
    <location>
        <begin position="205"/>
        <end position="224"/>
    </location>
</feature>
<dbReference type="KEGG" id="mmag:MMAD_09730"/>
<keyword evidence="3 6" id="KW-1133">Transmembrane helix</keyword>